<protein>
    <submittedName>
        <fullName evidence="1">Uncharacterized protein</fullName>
    </submittedName>
</protein>
<reference evidence="1 2" key="1">
    <citation type="submission" date="2016-10" db="EMBL/GenBank/DDBJ databases">
        <authorList>
            <person name="Varghese N."/>
            <person name="Submissions S."/>
        </authorList>
    </citation>
    <scope>NUCLEOTIDE SEQUENCE [LARGE SCALE GENOMIC DNA]</scope>
    <source>
        <strain evidence="1 2">ATCC 19403</strain>
    </source>
</reference>
<dbReference type="EMBL" id="LT630003">
    <property type="protein sequence ID" value="SET54270.1"/>
    <property type="molecule type" value="Genomic_DNA"/>
</dbReference>
<organism evidence="1 2">
    <name type="scientific">Lacrimispora sphenoides JCM 1415</name>
    <dbReference type="NCBI Taxonomy" id="1297793"/>
    <lineage>
        <taxon>Bacteria</taxon>
        <taxon>Bacillati</taxon>
        <taxon>Bacillota</taxon>
        <taxon>Clostridia</taxon>
        <taxon>Lachnospirales</taxon>
        <taxon>Lachnospiraceae</taxon>
        <taxon>Lacrimispora</taxon>
    </lineage>
</organism>
<accession>A0ABY1C1W0</accession>
<dbReference type="Proteomes" id="UP000198970">
    <property type="component" value="Chromosome I"/>
</dbReference>
<keyword evidence="2" id="KW-1185">Reference proteome</keyword>
<name>A0ABY1C1W0_9FIRM</name>
<proteinExistence type="predicted"/>
<evidence type="ECO:0000313" key="1">
    <source>
        <dbReference type="EMBL" id="SET54270.1"/>
    </source>
</evidence>
<sequence length="168" mass="19293">MIYSEEILNVCQGLTETDRISTMLICFHEENDGNLNGEILNCYIDEPVWFSSVGDLILKLDEICNWIGTPQPSTNPRFLNRKMAEEYAYRTQGKNRLPVKAKIQLQDSKTLGSRAHLAKETLTVKIEYRQNASMQGRVIGRLTKKKYVSFRSALELMRMLEEMAAITI</sequence>
<gene>
    <name evidence="1" type="ORF">SAMN02745906_0287</name>
</gene>
<dbReference type="RefSeq" id="WP_100041342.1">
    <property type="nucleotide sequence ID" value="NZ_LT630003.1"/>
</dbReference>
<evidence type="ECO:0000313" key="2">
    <source>
        <dbReference type="Proteomes" id="UP000198970"/>
    </source>
</evidence>